<keyword evidence="3" id="KW-0597">Phosphoprotein</keyword>
<keyword evidence="9" id="KW-1278">Translocase</keyword>
<dbReference type="Gene3D" id="2.70.150.10">
    <property type="entry name" value="Calcium-transporting ATPase, cytoplasmic transduction domain A"/>
    <property type="match status" value="1"/>
</dbReference>
<evidence type="ECO:0000256" key="6">
    <source>
        <dbReference type="ARBA" id="ARBA00022741"/>
    </source>
</evidence>
<proteinExistence type="inferred from homology"/>
<evidence type="ECO:0000256" key="3">
    <source>
        <dbReference type="ARBA" id="ARBA00022553"/>
    </source>
</evidence>
<dbReference type="PRINTS" id="PR00119">
    <property type="entry name" value="CATATPASE"/>
</dbReference>
<evidence type="ECO:0000259" key="13">
    <source>
        <dbReference type="SMART" id="SM00831"/>
    </source>
</evidence>
<dbReference type="NCBIfam" id="TIGR01494">
    <property type="entry name" value="ATPase_P-type"/>
    <property type="match status" value="2"/>
</dbReference>
<dbReference type="PRINTS" id="PR00120">
    <property type="entry name" value="HATPASE"/>
</dbReference>
<dbReference type="SFLD" id="SFLDS00003">
    <property type="entry name" value="Haloacid_Dehalogenase"/>
    <property type="match status" value="1"/>
</dbReference>
<comment type="subcellular location">
    <subcellularLocation>
        <location evidence="1">Cell membrane</location>
        <topology evidence="1">Multi-pass membrane protein</topology>
    </subcellularLocation>
</comment>
<dbReference type="InterPro" id="IPR036412">
    <property type="entry name" value="HAD-like_sf"/>
</dbReference>
<dbReference type="Proteomes" id="UP000824078">
    <property type="component" value="Unassembled WGS sequence"/>
</dbReference>
<dbReference type="Pfam" id="PF00702">
    <property type="entry name" value="Hydrolase"/>
    <property type="match status" value="1"/>
</dbReference>
<dbReference type="InterPro" id="IPR023214">
    <property type="entry name" value="HAD_sf"/>
</dbReference>
<keyword evidence="11 12" id="KW-0472">Membrane</keyword>
<dbReference type="GO" id="GO:0016887">
    <property type="term" value="F:ATP hydrolysis activity"/>
    <property type="evidence" value="ECO:0007669"/>
    <property type="project" value="InterPro"/>
</dbReference>
<reference evidence="14" key="2">
    <citation type="journal article" date="2021" name="PeerJ">
        <title>Extensive microbial diversity within the chicken gut microbiome revealed by metagenomics and culture.</title>
        <authorList>
            <person name="Gilroy R."/>
            <person name="Ravi A."/>
            <person name="Getino M."/>
            <person name="Pursley I."/>
            <person name="Horton D.L."/>
            <person name="Alikhan N.F."/>
            <person name="Baker D."/>
            <person name="Gharbi K."/>
            <person name="Hall N."/>
            <person name="Watson M."/>
            <person name="Adriaenssens E.M."/>
            <person name="Foster-Nyarko E."/>
            <person name="Jarju S."/>
            <person name="Secka A."/>
            <person name="Antonio M."/>
            <person name="Oren A."/>
            <person name="Chaudhuri R.R."/>
            <person name="La Ragione R."/>
            <person name="Hildebrand F."/>
            <person name="Pallen M.J."/>
        </authorList>
    </citation>
    <scope>NUCLEOTIDE SEQUENCE</scope>
    <source>
        <strain evidence="14">ChiHjej12B11-29160</strain>
    </source>
</reference>
<dbReference type="InterPro" id="IPR004014">
    <property type="entry name" value="ATPase_P-typ_cation-transptr_N"/>
</dbReference>
<dbReference type="Gene3D" id="3.40.50.1000">
    <property type="entry name" value="HAD superfamily/HAD-like"/>
    <property type="match status" value="1"/>
</dbReference>
<dbReference type="InterPro" id="IPR059000">
    <property type="entry name" value="ATPase_P-type_domA"/>
</dbReference>
<dbReference type="Gene3D" id="1.20.1110.10">
    <property type="entry name" value="Calcium-transporting ATPase, transmembrane domain"/>
    <property type="match status" value="1"/>
</dbReference>
<evidence type="ECO:0000256" key="9">
    <source>
        <dbReference type="ARBA" id="ARBA00022967"/>
    </source>
</evidence>
<dbReference type="GO" id="GO:0005886">
    <property type="term" value="C:plasma membrane"/>
    <property type="evidence" value="ECO:0007669"/>
    <property type="project" value="UniProtKB-SubCell"/>
</dbReference>
<feature type="transmembrane region" description="Helical" evidence="12">
    <location>
        <begin position="690"/>
        <end position="714"/>
    </location>
</feature>
<dbReference type="Pfam" id="PF00690">
    <property type="entry name" value="Cation_ATPase_N"/>
    <property type="match status" value="1"/>
</dbReference>
<evidence type="ECO:0000256" key="4">
    <source>
        <dbReference type="ARBA" id="ARBA00022692"/>
    </source>
</evidence>
<organism evidence="14 15">
    <name type="scientific">Candidatus Coprovicinus avistercoris</name>
    <dbReference type="NCBI Taxonomy" id="2840754"/>
    <lineage>
        <taxon>Bacteria</taxon>
        <taxon>Bacillati</taxon>
        <taxon>Actinomycetota</taxon>
        <taxon>Coriobacteriia</taxon>
        <taxon>Coriobacteriales</taxon>
        <taxon>Coriobacteriaceae</taxon>
        <taxon>Coriobacteriaceae incertae sedis</taxon>
        <taxon>Candidatus Coprovicinus</taxon>
    </lineage>
</organism>
<protein>
    <submittedName>
        <fullName evidence="14">Plasma-membrane proton-efflux P-type ATPase</fullName>
    </submittedName>
</protein>
<keyword evidence="8" id="KW-0460">Magnesium</keyword>
<sequence>MVMDTPLNQDYKDHLQTAGLTSAEAARRLVQYGPNEVTEPKHHPFLAFLKRYWGPMPWLLEIAAVLALLVGHTTEALIIVVLLTINAVIGSVQSNSAARSVRMLKQNLQVQLPVLRDGVWQDIAARELVPGDVITLSLGCIVPADAFVLKGTGDVDLSSLTGESLPKTVGSGDLVPSGSVVVRGKLQARVDATGENTTYGKTISLVRDAQPRSHQQDLLFEIVRIMMYVGVAASGVVGIYALITGKSLLSIASLVVTFLMGAVPVALPAVLSIVQAAGATTLSHEGVLVTRLDSVEDAASIDVFCLDKTGTLTKNQLEVQTLIPLTTASTPDEIKQLAAISCDQTGSEPIDAACLKLAVSQDLNAHQIAFSPFDPVTKCTEARVRFSDGQELTLVKGAPRVILARCTQLSPDEQAHILNLVGKLSHKGLRAILLASKTGTTMPLQPVGLLGLADPPREDASRLIGQLQALQIRCVMLTGDDRAIAQEIAAQVGIGSTIIRASDLRKLSHTEQLSTVETADGFAEVLPEDKHRIVSLLQENGHSVGMTGDGVNDAPALRQAELGCAVEGASDIARSSASAVLTTPGLIGLVRAVTESRRAYQRMLTWVINKVTKVIETVVLFTLAYFLTGSMPITLLGMSLLVFANDFATMSIATDNVKATNSPNAWQLRSLVAAASGLGALFALEDLLIWMLATTAFGLNQNAACTLVMFALVVNSQIRILCVRERNHFWASRPGIGMLVVALFTTALFLGMVLFGWIVPAVSCGAVLTTGVICLVGGIGIDFAKVALFHAFRVK</sequence>
<evidence type="ECO:0000256" key="2">
    <source>
        <dbReference type="ARBA" id="ARBA00008804"/>
    </source>
</evidence>
<dbReference type="GO" id="GO:0005524">
    <property type="term" value="F:ATP binding"/>
    <property type="evidence" value="ECO:0007669"/>
    <property type="project" value="UniProtKB-KW"/>
</dbReference>
<comment type="caution">
    <text evidence="14">The sequence shown here is derived from an EMBL/GenBank/DDBJ whole genome shotgun (WGS) entry which is preliminary data.</text>
</comment>
<dbReference type="SUPFAM" id="SSF81665">
    <property type="entry name" value="Calcium ATPase, transmembrane domain M"/>
    <property type="match status" value="1"/>
</dbReference>
<dbReference type="SUPFAM" id="SSF56784">
    <property type="entry name" value="HAD-like"/>
    <property type="match status" value="1"/>
</dbReference>
<dbReference type="GO" id="GO:0120029">
    <property type="term" value="P:proton export across plasma membrane"/>
    <property type="evidence" value="ECO:0007669"/>
    <property type="project" value="InterPro"/>
</dbReference>
<dbReference type="GO" id="GO:0008553">
    <property type="term" value="F:P-type proton-exporting transporter activity"/>
    <property type="evidence" value="ECO:0007669"/>
    <property type="project" value="InterPro"/>
</dbReference>
<name>A0A9D1HY39_9ACTN</name>
<dbReference type="Pfam" id="PF00122">
    <property type="entry name" value="E1-E2_ATPase"/>
    <property type="match status" value="1"/>
</dbReference>
<dbReference type="InterPro" id="IPR008250">
    <property type="entry name" value="ATPase_P-typ_transduc_dom_A_sf"/>
</dbReference>
<keyword evidence="10 12" id="KW-1133">Transmembrane helix</keyword>
<dbReference type="InterPro" id="IPR023298">
    <property type="entry name" value="ATPase_P-typ_TM_dom_sf"/>
</dbReference>
<feature type="transmembrane region" description="Helical" evidence="12">
    <location>
        <begin position="249"/>
        <end position="274"/>
    </location>
</feature>
<dbReference type="PANTHER" id="PTHR42861">
    <property type="entry name" value="CALCIUM-TRANSPORTING ATPASE"/>
    <property type="match status" value="1"/>
</dbReference>
<dbReference type="FunFam" id="2.70.150.10:FF:000042">
    <property type="entry name" value="Plasma membrane ATPase"/>
    <property type="match status" value="1"/>
</dbReference>
<dbReference type="EMBL" id="DVMQ01000018">
    <property type="protein sequence ID" value="HIU24701.1"/>
    <property type="molecule type" value="Genomic_DNA"/>
</dbReference>
<evidence type="ECO:0000256" key="12">
    <source>
        <dbReference type="SAM" id="Phobius"/>
    </source>
</evidence>
<keyword evidence="7" id="KW-0067">ATP-binding</keyword>
<evidence type="ECO:0000256" key="1">
    <source>
        <dbReference type="ARBA" id="ARBA00004651"/>
    </source>
</evidence>
<keyword evidence="4 12" id="KW-0812">Transmembrane</keyword>
<dbReference type="NCBIfam" id="TIGR01647">
    <property type="entry name" value="ATPase-IIIA_H"/>
    <property type="match status" value="1"/>
</dbReference>
<keyword evidence="5" id="KW-0479">Metal-binding</keyword>
<evidence type="ECO:0000313" key="14">
    <source>
        <dbReference type="EMBL" id="HIU24701.1"/>
    </source>
</evidence>
<dbReference type="Gene3D" id="3.40.1110.10">
    <property type="entry name" value="Calcium-transporting ATPase, cytoplasmic domain N"/>
    <property type="match status" value="1"/>
</dbReference>
<dbReference type="SUPFAM" id="SSF81653">
    <property type="entry name" value="Calcium ATPase, transduction domain A"/>
    <property type="match status" value="1"/>
</dbReference>
<dbReference type="GO" id="GO:0046872">
    <property type="term" value="F:metal ion binding"/>
    <property type="evidence" value="ECO:0007669"/>
    <property type="project" value="UniProtKB-KW"/>
</dbReference>
<dbReference type="InterPro" id="IPR023299">
    <property type="entry name" value="ATPase_P-typ_cyto_dom_N"/>
</dbReference>
<evidence type="ECO:0000256" key="7">
    <source>
        <dbReference type="ARBA" id="ARBA00022840"/>
    </source>
</evidence>
<evidence type="ECO:0000256" key="10">
    <source>
        <dbReference type="ARBA" id="ARBA00022989"/>
    </source>
</evidence>
<dbReference type="InterPro" id="IPR044492">
    <property type="entry name" value="P_typ_ATPase_HD_dom"/>
</dbReference>
<comment type="similarity">
    <text evidence="2">Belongs to the cation transport ATPase (P-type) (TC 3.A.3) family. Type IIIA subfamily.</text>
</comment>
<keyword evidence="6" id="KW-0547">Nucleotide-binding</keyword>
<feature type="transmembrane region" description="Helical" evidence="12">
    <location>
        <begin position="735"/>
        <end position="759"/>
    </location>
</feature>
<dbReference type="FunFam" id="3.40.50.1000:FF:000211">
    <property type="entry name" value="Plasma membrane ATPase"/>
    <property type="match status" value="1"/>
</dbReference>
<accession>A0A9D1HY39</accession>
<dbReference type="InterPro" id="IPR018303">
    <property type="entry name" value="ATPase_P-typ_P_site"/>
</dbReference>
<feature type="domain" description="Cation-transporting P-type ATPase N-terminal" evidence="13">
    <location>
        <begin position="12"/>
        <end position="72"/>
    </location>
</feature>
<evidence type="ECO:0000256" key="8">
    <source>
        <dbReference type="ARBA" id="ARBA00022842"/>
    </source>
</evidence>
<dbReference type="SFLD" id="SFLDG00002">
    <property type="entry name" value="C1.7:_P-type_atpase_like"/>
    <property type="match status" value="1"/>
</dbReference>
<dbReference type="SFLD" id="SFLDF00027">
    <property type="entry name" value="p-type_atpase"/>
    <property type="match status" value="1"/>
</dbReference>
<feature type="transmembrane region" description="Helical" evidence="12">
    <location>
        <begin position="222"/>
        <end position="243"/>
    </location>
</feature>
<dbReference type="SMART" id="SM00831">
    <property type="entry name" value="Cation_ATPase_N"/>
    <property type="match status" value="1"/>
</dbReference>
<evidence type="ECO:0000256" key="5">
    <source>
        <dbReference type="ARBA" id="ARBA00022723"/>
    </source>
</evidence>
<gene>
    <name evidence="14" type="ORF">IAD17_07245</name>
</gene>
<evidence type="ECO:0000256" key="11">
    <source>
        <dbReference type="ARBA" id="ARBA00023136"/>
    </source>
</evidence>
<dbReference type="PROSITE" id="PS00154">
    <property type="entry name" value="ATPASE_E1_E2"/>
    <property type="match status" value="1"/>
</dbReference>
<evidence type="ECO:0000313" key="15">
    <source>
        <dbReference type="Proteomes" id="UP000824078"/>
    </source>
</evidence>
<dbReference type="AlphaFoldDB" id="A0A9D1HY39"/>
<dbReference type="InterPro" id="IPR006534">
    <property type="entry name" value="P-type_ATPase_IIIA"/>
</dbReference>
<reference evidence="14" key="1">
    <citation type="submission" date="2020-10" db="EMBL/GenBank/DDBJ databases">
        <authorList>
            <person name="Gilroy R."/>
        </authorList>
    </citation>
    <scope>NUCLEOTIDE SEQUENCE</scope>
    <source>
        <strain evidence="14">ChiHjej12B11-29160</strain>
    </source>
</reference>
<feature type="transmembrane region" description="Helical" evidence="12">
    <location>
        <begin position="765"/>
        <end position="788"/>
    </location>
</feature>
<dbReference type="InterPro" id="IPR001757">
    <property type="entry name" value="P_typ_ATPase"/>
</dbReference>